<dbReference type="EMBL" id="BIFS01000002">
    <property type="protein sequence ID" value="GCE21971.1"/>
    <property type="molecule type" value="Genomic_DNA"/>
</dbReference>
<dbReference type="Proteomes" id="UP000287188">
    <property type="component" value="Unassembled WGS sequence"/>
</dbReference>
<reference evidence="3" key="1">
    <citation type="submission" date="2018-12" db="EMBL/GenBank/DDBJ databases">
        <title>Tengunoibacter tsumagoiensis gen. nov., sp. nov., Dictyobacter kobayashii sp. nov., D. alpinus sp. nov., and D. joshuensis sp. nov. and description of Dictyobacteraceae fam. nov. within the order Ktedonobacterales isolated from Tengu-no-mugimeshi.</title>
        <authorList>
            <person name="Wang C.M."/>
            <person name="Zheng Y."/>
            <person name="Sakai Y."/>
            <person name="Toyoda A."/>
            <person name="Minakuchi Y."/>
            <person name="Abe K."/>
            <person name="Yokota A."/>
            <person name="Yabe S."/>
        </authorList>
    </citation>
    <scope>NUCLEOTIDE SEQUENCE [LARGE SCALE GENOMIC DNA]</scope>
    <source>
        <strain evidence="3">Uno11</strain>
    </source>
</reference>
<feature type="transmembrane region" description="Helical" evidence="1">
    <location>
        <begin position="66"/>
        <end position="88"/>
    </location>
</feature>
<dbReference type="AlphaFoldDB" id="A0A402AS93"/>
<evidence type="ECO:0000256" key="1">
    <source>
        <dbReference type="SAM" id="Phobius"/>
    </source>
</evidence>
<dbReference type="RefSeq" id="WP_126554439.1">
    <property type="nucleotide sequence ID" value="NZ_BIFS01000002.1"/>
</dbReference>
<keyword evidence="1" id="KW-1133">Transmembrane helix</keyword>
<gene>
    <name evidence="2" type="ORF">KDK_57710</name>
</gene>
<accession>A0A402AS93</accession>
<keyword evidence="3" id="KW-1185">Reference proteome</keyword>
<evidence type="ECO:0000313" key="2">
    <source>
        <dbReference type="EMBL" id="GCE21971.1"/>
    </source>
</evidence>
<organism evidence="2 3">
    <name type="scientific">Dictyobacter kobayashii</name>
    <dbReference type="NCBI Taxonomy" id="2014872"/>
    <lineage>
        <taxon>Bacteria</taxon>
        <taxon>Bacillati</taxon>
        <taxon>Chloroflexota</taxon>
        <taxon>Ktedonobacteria</taxon>
        <taxon>Ktedonobacterales</taxon>
        <taxon>Dictyobacteraceae</taxon>
        <taxon>Dictyobacter</taxon>
    </lineage>
</organism>
<dbReference type="OrthoDB" id="160487at2"/>
<feature type="transmembrane region" description="Helical" evidence="1">
    <location>
        <begin position="174"/>
        <end position="193"/>
    </location>
</feature>
<evidence type="ECO:0000313" key="3">
    <source>
        <dbReference type="Proteomes" id="UP000287188"/>
    </source>
</evidence>
<feature type="transmembrane region" description="Helical" evidence="1">
    <location>
        <begin position="95"/>
        <end position="116"/>
    </location>
</feature>
<name>A0A402AS93_9CHLR</name>
<feature type="transmembrane region" description="Helical" evidence="1">
    <location>
        <begin position="199"/>
        <end position="220"/>
    </location>
</feature>
<comment type="caution">
    <text evidence="2">The sequence shown here is derived from an EMBL/GenBank/DDBJ whole genome shotgun (WGS) entry which is preliminary data.</text>
</comment>
<keyword evidence="1" id="KW-0812">Transmembrane</keyword>
<feature type="transmembrane region" description="Helical" evidence="1">
    <location>
        <begin position="20"/>
        <end position="39"/>
    </location>
</feature>
<evidence type="ECO:0008006" key="4">
    <source>
        <dbReference type="Google" id="ProtNLM"/>
    </source>
</evidence>
<feature type="transmembrane region" description="Helical" evidence="1">
    <location>
        <begin position="145"/>
        <end position="167"/>
    </location>
</feature>
<proteinExistence type="predicted"/>
<sequence>MDLSNTQSNADPVYRKLHRACLAACIVLAPLIVFLGFAFDPTGGVPPAPGGIFAAYQVASPLKIQLFLFFNAITPYFFPLSFLGLGLLAVRRSPWLATIGMVCGLVGTLTWGVFVWPEALGDAMTKIGSRTTFIEVWNGVSSEGVIVFLQYSWVVGHLLGYVLLGIALGRARVVPLWAACLIVAAIPFQAVAYTANQGIFQLLSYALIFIGSVPAALAMLKLRDRQVLMPLGEEPAPTT</sequence>
<protein>
    <recommendedName>
        <fullName evidence="4">DUF4386 family protein</fullName>
    </recommendedName>
</protein>
<keyword evidence="1" id="KW-0472">Membrane</keyword>